<reference evidence="3" key="2">
    <citation type="submission" date="2020-09" db="EMBL/GenBank/DDBJ databases">
        <authorList>
            <person name="Sun Q."/>
            <person name="Zhou Y."/>
        </authorList>
    </citation>
    <scope>NUCLEOTIDE SEQUENCE</scope>
    <source>
        <strain evidence="3">CGMCC 1.10998</strain>
    </source>
</reference>
<dbReference type="GO" id="GO:0016887">
    <property type="term" value="F:ATP hydrolysis activity"/>
    <property type="evidence" value="ECO:0007669"/>
    <property type="project" value="InterPro"/>
</dbReference>
<comment type="caution">
    <text evidence="3">The sequence shown here is derived from an EMBL/GenBank/DDBJ whole genome shotgun (WGS) entry which is preliminary data.</text>
</comment>
<dbReference type="PANTHER" id="PTHR32182:SF22">
    <property type="entry name" value="ATP-DEPENDENT ENDONUCLEASE, OLD FAMILY-RELATED"/>
    <property type="match status" value="1"/>
</dbReference>
<dbReference type="InterPro" id="IPR027417">
    <property type="entry name" value="P-loop_NTPase"/>
</dbReference>
<organism evidence="3 4">
    <name type="scientific">Undibacterium terreum</name>
    <dbReference type="NCBI Taxonomy" id="1224302"/>
    <lineage>
        <taxon>Bacteria</taxon>
        <taxon>Pseudomonadati</taxon>
        <taxon>Pseudomonadota</taxon>
        <taxon>Betaproteobacteria</taxon>
        <taxon>Burkholderiales</taxon>
        <taxon>Oxalobacteraceae</taxon>
        <taxon>Undibacterium</taxon>
    </lineage>
</organism>
<dbReference type="AlphaFoldDB" id="A0A916XFX4"/>
<sequence length="533" mass="60614">MNKKLKLFLPMPDGSGNREIEHNGSVVIVGANGSGKSRLGAWIEKNPPEGVIVHRVSAQRALDLPEFAIVKSLEQSANDLLWGNEDPRFANIQHKWGHRWGNRPETHMQNDYGKVLSTLFARNADRDRRHTAETREKQQYVPVPDGPIEKLVDLWSEILPHRALKLEDGKVSVRHVALGQEYHGKEMSDGERVALYLMGQCLCAPPDSILIIDEPEIHLHSSIMQSLWNKLEEAQPDCLFVYITHDLNFASTRISTTSIWIREFDGGNRWSWEVVPEIDEFPESLLLELLGNRRTIVFVEGEKGGKDHSIYQSIYRNHHVVPRNGCQKVIESSRALRLNAAFHHINVFGLIDRDYRTDDEIKGLAESGVHCINVAEIENILLSEEILRLVAKNQLIDPDDVVKRATEMAKKLLENDVMRQVSQRTYRIVEDKLRQINTKIEGLDAIKKSIADSVASINVDVIFEENLVLYTNLVANGNLNEILKYYNNKGLVSSISSIFELGKNGYEKLVLRMLNSDEREDVLAGMKQYVPQI</sequence>
<evidence type="ECO:0000313" key="3">
    <source>
        <dbReference type="EMBL" id="GGC67658.1"/>
    </source>
</evidence>
<evidence type="ECO:0000259" key="2">
    <source>
        <dbReference type="Pfam" id="PF14491"/>
    </source>
</evidence>
<feature type="domain" description="ATPase AAA-type core" evidence="1">
    <location>
        <begin position="186"/>
        <end position="249"/>
    </location>
</feature>
<evidence type="ECO:0008006" key="5">
    <source>
        <dbReference type="Google" id="ProtNLM"/>
    </source>
</evidence>
<dbReference type="CDD" id="cd00267">
    <property type="entry name" value="ABC_ATPase"/>
    <property type="match status" value="1"/>
</dbReference>
<dbReference type="InterPro" id="IPR029492">
    <property type="entry name" value="DUF4435"/>
</dbReference>
<dbReference type="Gene3D" id="3.40.50.300">
    <property type="entry name" value="P-loop containing nucleotide triphosphate hydrolases"/>
    <property type="match status" value="1"/>
</dbReference>
<accession>A0A916XFX4</accession>
<gene>
    <name evidence="3" type="ORF">GCM10011396_13320</name>
</gene>
<dbReference type="GO" id="GO:0005524">
    <property type="term" value="F:ATP binding"/>
    <property type="evidence" value="ECO:0007669"/>
    <property type="project" value="InterPro"/>
</dbReference>
<dbReference type="RefSeq" id="WP_188565142.1">
    <property type="nucleotide sequence ID" value="NZ_BMED01000001.1"/>
</dbReference>
<dbReference type="Pfam" id="PF14491">
    <property type="entry name" value="DUF4435"/>
    <property type="match status" value="1"/>
</dbReference>
<dbReference type="GO" id="GO:0006302">
    <property type="term" value="P:double-strand break repair"/>
    <property type="evidence" value="ECO:0007669"/>
    <property type="project" value="TreeGrafter"/>
</dbReference>
<keyword evidence="4" id="KW-1185">Reference proteome</keyword>
<proteinExistence type="predicted"/>
<dbReference type="EMBL" id="BMED01000001">
    <property type="protein sequence ID" value="GGC67658.1"/>
    <property type="molecule type" value="Genomic_DNA"/>
</dbReference>
<feature type="domain" description="DUF4435" evidence="2">
    <location>
        <begin position="294"/>
        <end position="501"/>
    </location>
</feature>
<dbReference type="GO" id="GO:0000731">
    <property type="term" value="P:DNA synthesis involved in DNA repair"/>
    <property type="evidence" value="ECO:0007669"/>
    <property type="project" value="TreeGrafter"/>
</dbReference>
<name>A0A916XFX4_9BURK</name>
<dbReference type="Proteomes" id="UP000637423">
    <property type="component" value="Unassembled WGS sequence"/>
</dbReference>
<dbReference type="PANTHER" id="PTHR32182">
    <property type="entry name" value="DNA REPLICATION AND REPAIR PROTEIN RECF"/>
    <property type="match status" value="1"/>
</dbReference>
<dbReference type="InterPro" id="IPR003959">
    <property type="entry name" value="ATPase_AAA_core"/>
</dbReference>
<reference evidence="3" key="1">
    <citation type="journal article" date="2014" name="Int. J. Syst. Evol. Microbiol.">
        <title>Complete genome sequence of Corynebacterium casei LMG S-19264T (=DSM 44701T), isolated from a smear-ripened cheese.</title>
        <authorList>
            <consortium name="US DOE Joint Genome Institute (JGI-PGF)"/>
            <person name="Walter F."/>
            <person name="Albersmeier A."/>
            <person name="Kalinowski J."/>
            <person name="Ruckert C."/>
        </authorList>
    </citation>
    <scope>NUCLEOTIDE SEQUENCE</scope>
    <source>
        <strain evidence="3">CGMCC 1.10998</strain>
    </source>
</reference>
<dbReference type="Pfam" id="PF13304">
    <property type="entry name" value="AAA_21"/>
    <property type="match status" value="1"/>
</dbReference>
<dbReference type="SUPFAM" id="SSF52540">
    <property type="entry name" value="P-loop containing nucleoside triphosphate hydrolases"/>
    <property type="match status" value="1"/>
</dbReference>
<evidence type="ECO:0000313" key="4">
    <source>
        <dbReference type="Proteomes" id="UP000637423"/>
    </source>
</evidence>
<protein>
    <recommendedName>
        <fullName evidence="5">DUF4435 domain-containing protein</fullName>
    </recommendedName>
</protein>
<evidence type="ECO:0000259" key="1">
    <source>
        <dbReference type="Pfam" id="PF13304"/>
    </source>
</evidence>